<sequence>MGLGRTRLTLACAIGSMMIGLTAPAAWATNGGVETPQVADQAKEQVTDSVQQSVPKQPDLPTNLPADLPANLPADVSQLSPDVLHNLLSLVPGLPVDLTGLIDLSKVGDLVAQPLSILHTCGPKGPQWQLKNISDKTYGFGWFDTKRKGDTGQIPPGGVITLVSSVVDAILATPFDLVTGNLLKAIPAIGVAECPGTPTPATETTDTGTVPVSTPADAVVTDKVYYTG</sequence>
<keyword evidence="2" id="KW-0732">Signal</keyword>
<evidence type="ECO:0000313" key="4">
    <source>
        <dbReference type="Proteomes" id="UP000199013"/>
    </source>
</evidence>
<accession>A0A1C3NT83</accession>
<name>A0A1C3NT83_9ACTN</name>
<gene>
    <name evidence="3" type="ORF">FDG2_0283</name>
</gene>
<reference evidence="4" key="1">
    <citation type="submission" date="2016-02" db="EMBL/GenBank/DDBJ databases">
        <authorList>
            <person name="Wibberg D."/>
        </authorList>
    </citation>
    <scope>NUCLEOTIDE SEQUENCE [LARGE SCALE GENOMIC DNA]</scope>
</reference>
<feature type="region of interest" description="Disordered" evidence="1">
    <location>
        <begin position="47"/>
        <end position="68"/>
    </location>
</feature>
<proteinExistence type="predicted"/>
<dbReference type="EMBL" id="FLUV01000117">
    <property type="protein sequence ID" value="SBW17585.1"/>
    <property type="molecule type" value="Genomic_DNA"/>
</dbReference>
<evidence type="ECO:0008006" key="5">
    <source>
        <dbReference type="Google" id="ProtNLM"/>
    </source>
</evidence>
<feature type="chain" id="PRO_5038902648" description="Secreted protein" evidence="2">
    <location>
        <begin position="29"/>
        <end position="228"/>
    </location>
</feature>
<dbReference type="Proteomes" id="UP000199013">
    <property type="component" value="Unassembled WGS sequence"/>
</dbReference>
<evidence type="ECO:0000256" key="2">
    <source>
        <dbReference type="SAM" id="SignalP"/>
    </source>
</evidence>
<evidence type="ECO:0000313" key="3">
    <source>
        <dbReference type="EMBL" id="SBW17585.1"/>
    </source>
</evidence>
<dbReference type="AlphaFoldDB" id="A0A1C3NT83"/>
<keyword evidence="4" id="KW-1185">Reference proteome</keyword>
<evidence type="ECO:0000256" key="1">
    <source>
        <dbReference type="SAM" id="MobiDB-lite"/>
    </source>
</evidence>
<protein>
    <recommendedName>
        <fullName evidence="5">Secreted protein</fullName>
    </recommendedName>
</protein>
<organism evidence="3 4">
    <name type="scientific">Candidatus Protofrankia californiensis</name>
    <dbReference type="NCBI Taxonomy" id="1839754"/>
    <lineage>
        <taxon>Bacteria</taxon>
        <taxon>Bacillati</taxon>
        <taxon>Actinomycetota</taxon>
        <taxon>Actinomycetes</taxon>
        <taxon>Frankiales</taxon>
        <taxon>Frankiaceae</taxon>
        <taxon>Protofrankia</taxon>
    </lineage>
</organism>
<feature type="signal peptide" evidence="2">
    <location>
        <begin position="1"/>
        <end position="28"/>
    </location>
</feature>